<keyword evidence="3" id="KW-1133">Transmembrane helix</keyword>
<reference evidence="5 6" key="1">
    <citation type="journal article" date="2024" name="Insects">
        <title>An Improved Chromosome-Level Genome Assembly of the Firefly Pyrocoelia pectoralis.</title>
        <authorList>
            <person name="Fu X."/>
            <person name="Meyer-Rochow V.B."/>
            <person name="Ballantyne L."/>
            <person name="Zhu X."/>
        </authorList>
    </citation>
    <scope>NUCLEOTIDE SEQUENCE [LARGE SCALE GENOMIC DNA]</scope>
    <source>
        <strain evidence="5">XCY_ONT2</strain>
    </source>
</reference>
<dbReference type="SMART" id="SM00369">
    <property type="entry name" value="LRR_TYP"/>
    <property type="match status" value="2"/>
</dbReference>
<dbReference type="EMBL" id="JAVRBK010000007">
    <property type="protein sequence ID" value="KAK5640898.1"/>
    <property type="molecule type" value="Genomic_DNA"/>
</dbReference>
<gene>
    <name evidence="5" type="ORF">RI129_009445</name>
</gene>
<evidence type="ECO:0000313" key="5">
    <source>
        <dbReference type="EMBL" id="KAK5640898.1"/>
    </source>
</evidence>
<keyword evidence="4" id="KW-0732">Signal</keyword>
<feature type="signal peptide" evidence="4">
    <location>
        <begin position="1"/>
        <end position="25"/>
    </location>
</feature>
<dbReference type="SMART" id="SM00365">
    <property type="entry name" value="LRR_SD22"/>
    <property type="match status" value="2"/>
</dbReference>
<dbReference type="PANTHER" id="PTHR24369">
    <property type="entry name" value="ANTIGEN BSP, PUTATIVE-RELATED"/>
    <property type="match status" value="1"/>
</dbReference>
<evidence type="ECO:0000256" key="2">
    <source>
        <dbReference type="ARBA" id="ARBA00022737"/>
    </source>
</evidence>
<evidence type="ECO:0000256" key="3">
    <source>
        <dbReference type="SAM" id="Phobius"/>
    </source>
</evidence>
<evidence type="ECO:0000256" key="1">
    <source>
        <dbReference type="ARBA" id="ARBA00022614"/>
    </source>
</evidence>
<proteinExistence type="predicted"/>
<keyword evidence="2" id="KW-0677">Repeat</keyword>
<protein>
    <recommendedName>
        <fullName evidence="7">Protein singed wings 2</fullName>
    </recommendedName>
</protein>
<keyword evidence="3" id="KW-0812">Transmembrane</keyword>
<keyword evidence="3" id="KW-0472">Membrane</keyword>
<dbReference type="Gene3D" id="3.80.10.10">
    <property type="entry name" value="Ribonuclease Inhibitor"/>
    <property type="match status" value="2"/>
</dbReference>
<dbReference type="Proteomes" id="UP001329430">
    <property type="component" value="Chromosome 7"/>
</dbReference>
<dbReference type="InterPro" id="IPR001611">
    <property type="entry name" value="Leu-rich_rpt"/>
</dbReference>
<dbReference type="Pfam" id="PF13855">
    <property type="entry name" value="LRR_8"/>
    <property type="match status" value="1"/>
</dbReference>
<dbReference type="PANTHER" id="PTHR24369:SF211">
    <property type="entry name" value="LEUCINE-RICH REPEAT-CONTAINING PROTEIN 15-LIKE"/>
    <property type="match status" value="1"/>
</dbReference>
<name>A0AAN7ZIZ2_9COLE</name>
<keyword evidence="1" id="KW-0433">Leucine-rich repeat</keyword>
<dbReference type="GO" id="GO:0005886">
    <property type="term" value="C:plasma membrane"/>
    <property type="evidence" value="ECO:0007669"/>
    <property type="project" value="TreeGrafter"/>
</dbReference>
<evidence type="ECO:0000256" key="4">
    <source>
        <dbReference type="SAM" id="SignalP"/>
    </source>
</evidence>
<comment type="caution">
    <text evidence="5">The sequence shown here is derived from an EMBL/GenBank/DDBJ whole genome shotgun (WGS) entry which is preliminary data.</text>
</comment>
<dbReference type="AlphaFoldDB" id="A0AAN7ZIZ2"/>
<keyword evidence="6" id="KW-1185">Reference proteome</keyword>
<dbReference type="InterPro" id="IPR003591">
    <property type="entry name" value="Leu-rich_rpt_typical-subtyp"/>
</dbReference>
<dbReference type="PROSITE" id="PS51450">
    <property type="entry name" value="LRR"/>
    <property type="match status" value="1"/>
</dbReference>
<feature type="transmembrane region" description="Helical" evidence="3">
    <location>
        <begin position="412"/>
        <end position="437"/>
    </location>
</feature>
<sequence>MESFCFNYAFNLCWILLLVTQEYHSCRLSPGCQHFPDTNTYSCSGRIWKETKFDNISMDDRINMRILEMCNVNQETLNLHKIHTKFPNLINITIWQGNISSITNSFLPHNQIKVLQLRNLKIETIPAKFLSSLTKIEVLDLSGNSLQSLDPKVIEEINRIPFTNLSNNQWNCSLNLEWVALLNTSSIPGAKNLTCYQQPYQGIPIIPIAKFKENVHTSCPERCSCTMYDVLRNPKNFDDLERFIEVNCSNRNFLEFPPILPDKTKTLMLDRNQIRSLLPLINNPLYKDVQDLDLDNNFIDSIEDLEGSSWFINFRVLSLRNNQLVQVPTYAFDNALQENPSMPTGVTLFLSGNPWKCDCSFIPPFQDLLRKYKSQVQDVNDIKCSPVEGDKKSPMVIVDMPRSAMCRLPNDYAVNALDLVNGILASLIILILGKLAYDYYHFKRTGRLPWIVTKIP</sequence>
<dbReference type="InterPro" id="IPR032675">
    <property type="entry name" value="LRR_dom_sf"/>
</dbReference>
<feature type="chain" id="PRO_5042867807" description="Protein singed wings 2" evidence="4">
    <location>
        <begin position="26"/>
        <end position="456"/>
    </location>
</feature>
<evidence type="ECO:0008006" key="7">
    <source>
        <dbReference type="Google" id="ProtNLM"/>
    </source>
</evidence>
<dbReference type="InterPro" id="IPR050541">
    <property type="entry name" value="LRR_TM_domain-containing"/>
</dbReference>
<evidence type="ECO:0000313" key="6">
    <source>
        <dbReference type="Proteomes" id="UP001329430"/>
    </source>
</evidence>
<accession>A0AAN7ZIZ2</accession>
<organism evidence="5 6">
    <name type="scientific">Pyrocoelia pectoralis</name>
    <dbReference type="NCBI Taxonomy" id="417401"/>
    <lineage>
        <taxon>Eukaryota</taxon>
        <taxon>Metazoa</taxon>
        <taxon>Ecdysozoa</taxon>
        <taxon>Arthropoda</taxon>
        <taxon>Hexapoda</taxon>
        <taxon>Insecta</taxon>
        <taxon>Pterygota</taxon>
        <taxon>Neoptera</taxon>
        <taxon>Endopterygota</taxon>
        <taxon>Coleoptera</taxon>
        <taxon>Polyphaga</taxon>
        <taxon>Elateriformia</taxon>
        <taxon>Elateroidea</taxon>
        <taxon>Lampyridae</taxon>
        <taxon>Lampyrinae</taxon>
        <taxon>Pyrocoelia</taxon>
    </lineage>
</organism>
<dbReference type="SUPFAM" id="SSF52058">
    <property type="entry name" value="L domain-like"/>
    <property type="match status" value="2"/>
</dbReference>